<evidence type="ECO:0000313" key="3">
    <source>
        <dbReference type="EMBL" id="AXH95121.1"/>
    </source>
</evidence>
<accession>A0A345NJB3</accession>
<organism evidence="3 4">
    <name type="scientific">Ornithinimicrobium avium</name>
    <dbReference type="NCBI Taxonomy" id="2283195"/>
    <lineage>
        <taxon>Bacteria</taxon>
        <taxon>Bacillati</taxon>
        <taxon>Actinomycetota</taxon>
        <taxon>Actinomycetes</taxon>
        <taxon>Micrococcales</taxon>
        <taxon>Ornithinimicrobiaceae</taxon>
        <taxon>Ornithinimicrobium</taxon>
    </lineage>
</organism>
<keyword evidence="4" id="KW-1185">Reference proteome</keyword>
<feature type="region of interest" description="Disordered" evidence="1">
    <location>
        <begin position="24"/>
        <end position="50"/>
    </location>
</feature>
<dbReference type="PROSITE" id="PS51257">
    <property type="entry name" value="PROKAR_LIPOPROTEIN"/>
    <property type="match status" value="1"/>
</dbReference>
<gene>
    <name evidence="3" type="ORF">DV701_02210</name>
</gene>
<proteinExistence type="predicted"/>
<keyword evidence="2" id="KW-0732">Signal</keyword>
<feature type="signal peptide" evidence="2">
    <location>
        <begin position="1"/>
        <end position="24"/>
    </location>
</feature>
<dbReference type="KEGG" id="orn:DV701_02210"/>
<name>A0A345NJB3_9MICO</name>
<evidence type="ECO:0000256" key="2">
    <source>
        <dbReference type="SAM" id="SignalP"/>
    </source>
</evidence>
<feature type="chain" id="PRO_5016922303" description="DUF732 domain-containing protein" evidence="2">
    <location>
        <begin position="25"/>
        <end position="199"/>
    </location>
</feature>
<dbReference type="Proteomes" id="UP000253790">
    <property type="component" value="Chromosome"/>
</dbReference>
<sequence length="199" mass="21818">MRNWQVSVAVVGCVLSLGACVTPAADSGPRPTTTREAIASESVPDPEAVARDRREQAELMSTCLTDLGFPTRMREDGSFEIGEVVADQQASLDEAITTCTEQVGRGSSSRTPSEAELSTLYDLMLEGRECLLDHGYSISQPPTRETFIETYLASYEGGTLPWIPWMDINDPESVNLCPQPTEEEVLRRMLEEGSVGSRR</sequence>
<evidence type="ECO:0000256" key="1">
    <source>
        <dbReference type="SAM" id="MobiDB-lite"/>
    </source>
</evidence>
<dbReference type="OrthoDB" id="4871082at2"/>
<protein>
    <recommendedName>
        <fullName evidence="5">DUF732 domain-containing protein</fullName>
    </recommendedName>
</protein>
<reference evidence="3 4" key="1">
    <citation type="submission" date="2018-07" db="EMBL/GenBank/DDBJ databases">
        <title>Complete genome sequencing of Ornithinimicrobium sp. AMA3305.</title>
        <authorList>
            <person name="Bae J.-W."/>
        </authorList>
    </citation>
    <scope>NUCLEOTIDE SEQUENCE [LARGE SCALE GENOMIC DNA]</scope>
    <source>
        <strain evidence="3 4">AMA3305</strain>
    </source>
</reference>
<dbReference type="EMBL" id="CP031229">
    <property type="protein sequence ID" value="AXH95121.1"/>
    <property type="molecule type" value="Genomic_DNA"/>
</dbReference>
<evidence type="ECO:0000313" key="4">
    <source>
        <dbReference type="Proteomes" id="UP000253790"/>
    </source>
</evidence>
<evidence type="ECO:0008006" key="5">
    <source>
        <dbReference type="Google" id="ProtNLM"/>
    </source>
</evidence>
<dbReference type="AlphaFoldDB" id="A0A345NJB3"/>